<protein>
    <submittedName>
        <fullName evidence="4">Long-chain acyl-CoA synthetase</fullName>
    </submittedName>
</protein>
<dbReference type="Pfam" id="PF00501">
    <property type="entry name" value="AMP-binding"/>
    <property type="match status" value="1"/>
</dbReference>
<dbReference type="GO" id="GO:0016020">
    <property type="term" value="C:membrane"/>
    <property type="evidence" value="ECO:0007669"/>
    <property type="project" value="TreeGrafter"/>
</dbReference>
<dbReference type="EMBL" id="FMXQ01000014">
    <property type="protein sequence ID" value="SDB58305.1"/>
    <property type="molecule type" value="Genomic_DNA"/>
</dbReference>
<dbReference type="Pfam" id="PF23562">
    <property type="entry name" value="AMP-binding_C_3"/>
    <property type="match status" value="1"/>
</dbReference>
<keyword evidence="2" id="KW-0067">ATP-binding</keyword>
<dbReference type="InterPro" id="IPR042099">
    <property type="entry name" value="ANL_N_sf"/>
</dbReference>
<dbReference type="Gene3D" id="3.40.50.12780">
    <property type="entry name" value="N-terminal domain of ligase-like"/>
    <property type="match status" value="1"/>
</dbReference>
<dbReference type="CDD" id="cd05907">
    <property type="entry name" value="VL_LC_FACS_like"/>
    <property type="match status" value="1"/>
</dbReference>
<dbReference type="AlphaFoldDB" id="A0A1G6EN47"/>
<dbReference type="RefSeq" id="WP_090881054.1">
    <property type="nucleotide sequence ID" value="NZ_FMXQ01000014.1"/>
</dbReference>
<feature type="domain" description="AMP-dependent synthetase/ligase" evidence="3">
    <location>
        <begin position="15"/>
        <end position="425"/>
    </location>
</feature>
<organism evidence="4 5">
    <name type="scientific">Bauldia litoralis</name>
    <dbReference type="NCBI Taxonomy" id="665467"/>
    <lineage>
        <taxon>Bacteria</taxon>
        <taxon>Pseudomonadati</taxon>
        <taxon>Pseudomonadota</taxon>
        <taxon>Alphaproteobacteria</taxon>
        <taxon>Hyphomicrobiales</taxon>
        <taxon>Kaistiaceae</taxon>
        <taxon>Bauldia</taxon>
    </lineage>
</organism>
<dbReference type="SUPFAM" id="SSF56801">
    <property type="entry name" value="Acetyl-CoA synthetase-like"/>
    <property type="match status" value="1"/>
</dbReference>
<evidence type="ECO:0000256" key="1">
    <source>
        <dbReference type="ARBA" id="ARBA00022741"/>
    </source>
</evidence>
<dbReference type="Proteomes" id="UP000199071">
    <property type="component" value="Unassembled WGS sequence"/>
</dbReference>
<dbReference type="GO" id="GO:0004467">
    <property type="term" value="F:long-chain fatty acid-CoA ligase activity"/>
    <property type="evidence" value="ECO:0007669"/>
    <property type="project" value="TreeGrafter"/>
</dbReference>
<dbReference type="STRING" id="665467.SAMN02982931_04669"/>
<evidence type="ECO:0000313" key="5">
    <source>
        <dbReference type="Proteomes" id="UP000199071"/>
    </source>
</evidence>
<dbReference type="PANTHER" id="PTHR43272:SF33">
    <property type="entry name" value="AMP-BINDING DOMAIN-CONTAINING PROTEIN-RELATED"/>
    <property type="match status" value="1"/>
</dbReference>
<dbReference type="PANTHER" id="PTHR43272">
    <property type="entry name" value="LONG-CHAIN-FATTY-ACID--COA LIGASE"/>
    <property type="match status" value="1"/>
</dbReference>
<dbReference type="InterPro" id="IPR000873">
    <property type="entry name" value="AMP-dep_synth/lig_dom"/>
</dbReference>
<evidence type="ECO:0000256" key="2">
    <source>
        <dbReference type="ARBA" id="ARBA00022840"/>
    </source>
</evidence>
<name>A0A1G6EN47_9HYPH</name>
<dbReference type="GO" id="GO:0005524">
    <property type="term" value="F:ATP binding"/>
    <property type="evidence" value="ECO:0007669"/>
    <property type="project" value="UniProtKB-KW"/>
</dbReference>
<accession>A0A1G6EN47</accession>
<dbReference type="OrthoDB" id="9803968at2"/>
<evidence type="ECO:0000313" key="4">
    <source>
        <dbReference type="EMBL" id="SDB58305.1"/>
    </source>
</evidence>
<reference evidence="4 5" key="1">
    <citation type="submission" date="2016-10" db="EMBL/GenBank/DDBJ databases">
        <authorList>
            <person name="de Groot N.N."/>
        </authorList>
    </citation>
    <scope>NUCLEOTIDE SEQUENCE [LARGE SCALE GENOMIC DNA]</scope>
    <source>
        <strain evidence="4 5">ATCC 35022</strain>
    </source>
</reference>
<keyword evidence="5" id="KW-1185">Reference proteome</keyword>
<gene>
    <name evidence="4" type="ORF">SAMN02982931_04669</name>
</gene>
<evidence type="ECO:0000259" key="3">
    <source>
        <dbReference type="Pfam" id="PF00501"/>
    </source>
</evidence>
<keyword evidence="1" id="KW-0547">Nucleotide-binding</keyword>
<sequence>MEIEDWPNLVAMFLANAEARRERPFLWEKRNGVYQSTSWGEAAHQVSALASALQARGLGPGDRVLLLANNSPRWVIADFAIMAAGCVTVPVYTTNTISNHTHILGDIDASAAIVSTATLARPFLEAARQFETLRHVIAMEDWGDLDRGNAVVTSWDDAVAEGKTGAGAVAAAAPAIDRDATAAVIYTSGTGGNPRGVMLSHRSIIANCVGAAEVLEEVGLDDEVFLSFLPLSHAYEHSAGLMFPVSIGAQIYFAERVDTLTSNLLEARPTIMTSVPRLYEVMREKILRDVSRQGGLREKLFSAAVMLGRKRYESPEAMTWTERIADRVVDRLVRDTFRSRFGGRLKALVSGGAPLNYGVGLFLTALGLRLLQGYGQTEAGPVITCNRCGRIKLRTVGPPLKHVELRIADDGEVLVRGPLLMDGYWRQPEASAEALREGWLHTGDIGVVDDDGYLRITDRKKDIIVNSAGETISPQKIELELALEPEIDAAMAVGDNRPHIVAIIVPASDFVTRWTESRGVSASLAELRENRDFIGAIGQAVDRANRNLAPAERVKRFVVVDQPFTIENGMMTPTMKPRRHMILNRWGPAIDEAGR</sequence>
<proteinExistence type="predicted"/>